<evidence type="ECO:0000256" key="8">
    <source>
        <dbReference type="ARBA" id="ARBA00023136"/>
    </source>
</evidence>
<dbReference type="SUPFAM" id="SSF161098">
    <property type="entry name" value="MetI-like"/>
    <property type="match status" value="1"/>
</dbReference>
<feature type="transmembrane region" description="Helical" evidence="9">
    <location>
        <begin position="135"/>
        <end position="165"/>
    </location>
</feature>
<evidence type="ECO:0000256" key="2">
    <source>
        <dbReference type="ARBA" id="ARBA00022448"/>
    </source>
</evidence>
<proteinExistence type="inferred from homology"/>
<evidence type="ECO:0000313" key="12">
    <source>
        <dbReference type="Proteomes" id="UP000029995"/>
    </source>
</evidence>
<name>A0A0A0D9W0_9PROT</name>
<sequence length="290" mass="30592">MSEAVFEEAAFKAVPRWRLLLGRLLRNPSAVTGGAVLLALILLAAFAPVIAPYDPFKISPAQRLMPPGALHWLGTDEVGRDLLSRIIYGTRYFLLICAVTASISASIGTVLGLVAGAGSGLTDGVIMRMIDILLAFPYILMVLVVVAILGPSLWTGMAAVGIAGIPGYARLVRSTVLTVKAEDYVVSVRALGASEAEILFRTVLPNVLSPLIVYLSFATPLAALLASALSFAGLGTQPPAPEWGAMLVNSRTYLFSAWWAVAAPGTALFISIFGMNILGNGLRDVLDPRS</sequence>
<dbReference type="InterPro" id="IPR035906">
    <property type="entry name" value="MetI-like_sf"/>
</dbReference>
<dbReference type="AlphaFoldDB" id="A0A0A0D9W0"/>
<dbReference type="GO" id="GO:0005886">
    <property type="term" value="C:plasma membrane"/>
    <property type="evidence" value="ECO:0007669"/>
    <property type="project" value="UniProtKB-SubCell"/>
</dbReference>
<dbReference type="Proteomes" id="UP000029995">
    <property type="component" value="Unassembled WGS sequence"/>
</dbReference>
<evidence type="ECO:0000256" key="3">
    <source>
        <dbReference type="ARBA" id="ARBA00022475"/>
    </source>
</evidence>
<accession>A0A0A0D9W0</accession>
<comment type="subcellular location">
    <subcellularLocation>
        <location evidence="1 9">Cell membrane</location>
        <topology evidence="1 9">Multi-pass membrane protein</topology>
    </subcellularLocation>
</comment>
<comment type="similarity">
    <text evidence="9">Belongs to the binding-protein-dependent transport system permease family.</text>
</comment>
<feature type="domain" description="ABC transmembrane type-1" evidence="10">
    <location>
        <begin position="90"/>
        <end position="279"/>
    </location>
</feature>
<dbReference type="InterPro" id="IPR050366">
    <property type="entry name" value="BP-dependent_transpt_permease"/>
</dbReference>
<evidence type="ECO:0000256" key="4">
    <source>
        <dbReference type="ARBA" id="ARBA00022692"/>
    </source>
</evidence>
<evidence type="ECO:0000256" key="5">
    <source>
        <dbReference type="ARBA" id="ARBA00022856"/>
    </source>
</evidence>
<evidence type="ECO:0000256" key="1">
    <source>
        <dbReference type="ARBA" id="ARBA00004651"/>
    </source>
</evidence>
<keyword evidence="4 9" id="KW-0812">Transmembrane</keyword>
<keyword evidence="2 9" id="KW-0813">Transport</keyword>
<dbReference type="CDD" id="cd06261">
    <property type="entry name" value="TM_PBP2"/>
    <property type="match status" value="1"/>
</dbReference>
<keyword evidence="7 9" id="KW-1133">Transmembrane helix</keyword>
<evidence type="ECO:0000256" key="6">
    <source>
        <dbReference type="ARBA" id="ARBA00022927"/>
    </source>
</evidence>
<keyword evidence="5" id="KW-0571">Peptide transport</keyword>
<gene>
    <name evidence="11" type="ORF">P409_07720</name>
</gene>
<feature type="transmembrane region" description="Helical" evidence="9">
    <location>
        <begin position="211"/>
        <end position="235"/>
    </location>
</feature>
<keyword evidence="8 9" id="KW-0472">Membrane</keyword>
<dbReference type="PANTHER" id="PTHR43386">
    <property type="entry name" value="OLIGOPEPTIDE TRANSPORT SYSTEM PERMEASE PROTEIN APPC"/>
    <property type="match status" value="1"/>
</dbReference>
<feature type="transmembrane region" description="Helical" evidence="9">
    <location>
        <begin position="255"/>
        <end position="279"/>
    </location>
</feature>
<dbReference type="GO" id="GO:0015833">
    <property type="term" value="P:peptide transport"/>
    <property type="evidence" value="ECO:0007669"/>
    <property type="project" value="UniProtKB-KW"/>
</dbReference>
<evidence type="ECO:0000256" key="9">
    <source>
        <dbReference type="RuleBase" id="RU363032"/>
    </source>
</evidence>
<evidence type="ECO:0000259" key="10">
    <source>
        <dbReference type="PROSITE" id="PS50928"/>
    </source>
</evidence>
<dbReference type="Gene3D" id="1.10.3720.10">
    <property type="entry name" value="MetI-like"/>
    <property type="match status" value="1"/>
</dbReference>
<dbReference type="PANTHER" id="PTHR43386:SF1">
    <property type="entry name" value="D,D-DIPEPTIDE TRANSPORT SYSTEM PERMEASE PROTEIN DDPC-RELATED"/>
    <property type="match status" value="1"/>
</dbReference>
<dbReference type="EMBL" id="JANX01000062">
    <property type="protein sequence ID" value="KGM34879.1"/>
    <property type="molecule type" value="Genomic_DNA"/>
</dbReference>
<feature type="transmembrane region" description="Helical" evidence="9">
    <location>
        <begin position="30"/>
        <end position="53"/>
    </location>
</feature>
<dbReference type="Pfam" id="PF12911">
    <property type="entry name" value="OppC_N"/>
    <property type="match status" value="1"/>
</dbReference>
<dbReference type="GO" id="GO:0015031">
    <property type="term" value="P:protein transport"/>
    <property type="evidence" value="ECO:0007669"/>
    <property type="project" value="UniProtKB-KW"/>
</dbReference>
<organism evidence="11 12">
    <name type="scientific">Inquilinus limosus MP06</name>
    <dbReference type="NCBI Taxonomy" id="1398085"/>
    <lineage>
        <taxon>Bacteria</taxon>
        <taxon>Pseudomonadati</taxon>
        <taxon>Pseudomonadota</taxon>
        <taxon>Alphaproteobacteria</taxon>
        <taxon>Rhodospirillales</taxon>
        <taxon>Rhodospirillaceae</taxon>
        <taxon>Inquilinus</taxon>
    </lineage>
</organism>
<evidence type="ECO:0000256" key="7">
    <source>
        <dbReference type="ARBA" id="ARBA00022989"/>
    </source>
</evidence>
<comment type="caution">
    <text evidence="11">The sequence shown here is derived from an EMBL/GenBank/DDBJ whole genome shotgun (WGS) entry which is preliminary data.</text>
</comment>
<feature type="transmembrane region" description="Helical" evidence="9">
    <location>
        <begin position="92"/>
        <end position="115"/>
    </location>
</feature>
<dbReference type="RefSeq" id="WP_034833894.1">
    <property type="nucleotide sequence ID" value="NZ_JANX01000062.1"/>
</dbReference>
<reference evidence="11 12" key="1">
    <citation type="submission" date="2014-01" db="EMBL/GenBank/DDBJ databases">
        <title>Genome sequence determination for a cystic fibrosis isolate, Inquilinus limosus.</title>
        <authorList>
            <person name="Pino M."/>
            <person name="Di Conza J."/>
            <person name="Gutkind G."/>
        </authorList>
    </citation>
    <scope>NUCLEOTIDE SEQUENCE [LARGE SCALE GENOMIC DNA]</scope>
    <source>
        <strain evidence="11 12">MP06</strain>
    </source>
</reference>
<dbReference type="GO" id="GO:0055085">
    <property type="term" value="P:transmembrane transport"/>
    <property type="evidence" value="ECO:0007669"/>
    <property type="project" value="InterPro"/>
</dbReference>
<dbReference type="PROSITE" id="PS50928">
    <property type="entry name" value="ABC_TM1"/>
    <property type="match status" value="1"/>
</dbReference>
<evidence type="ECO:0000313" key="11">
    <source>
        <dbReference type="EMBL" id="KGM34879.1"/>
    </source>
</evidence>
<keyword evidence="3" id="KW-1003">Cell membrane</keyword>
<keyword evidence="6" id="KW-0653">Protein transport</keyword>
<protein>
    <submittedName>
        <fullName evidence="11">Diguanylate cyclase</fullName>
    </submittedName>
</protein>
<dbReference type="InterPro" id="IPR000515">
    <property type="entry name" value="MetI-like"/>
</dbReference>
<dbReference type="InterPro" id="IPR025966">
    <property type="entry name" value="OppC_N"/>
</dbReference>
<dbReference type="Pfam" id="PF00528">
    <property type="entry name" value="BPD_transp_1"/>
    <property type="match status" value="1"/>
</dbReference>